<reference evidence="3" key="1">
    <citation type="submission" date="2014-04" db="EMBL/GenBank/DDBJ databases">
        <title>Whole-Genome optical mapping and complete genome sequence of Sphingobacterium deserti sp. nov., a new spaces isolated from desert in the west of China.</title>
        <authorList>
            <person name="Teng C."/>
            <person name="Zhou Z."/>
            <person name="Li X."/>
            <person name="Chen M."/>
            <person name="Lin M."/>
            <person name="Wang L."/>
            <person name="Su S."/>
            <person name="Zhang C."/>
            <person name="Zhang W."/>
        </authorList>
    </citation>
    <scope>NUCLEOTIDE SEQUENCE [LARGE SCALE GENOMIC DNA]</scope>
    <source>
        <strain evidence="3">ACCC05744</strain>
    </source>
</reference>
<gene>
    <name evidence="2" type="ORF">DI53_2844</name>
</gene>
<accession>A0A0B8T2Z3</accession>
<dbReference type="EMBL" id="JJMU01000053">
    <property type="protein sequence ID" value="KGE13313.1"/>
    <property type="molecule type" value="Genomic_DNA"/>
</dbReference>
<feature type="region of interest" description="Disordered" evidence="1">
    <location>
        <begin position="1"/>
        <end position="22"/>
    </location>
</feature>
<name>A0A0B8T2Z3_9SPHI</name>
<evidence type="ECO:0000313" key="2">
    <source>
        <dbReference type="EMBL" id="KGE13313.1"/>
    </source>
</evidence>
<keyword evidence="3" id="KW-1185">Reference proteome</keyword>
<organism evidence="2 3">
    <name type="scientific">Sphingobacterium deserti</name>
    <dbReference type="NCBI Taxonomy" id="1229276"/>
    <lineage>
        <taxon>Bacteria</taxon>
        <taxon>Pseudomonadati</taxon>
        <taxon>Bacteroidota</taxon>
        <taxon>Sphingobacteriia</taxon>
        <taxon>Sphingobacteriales</taxon>
        <taxon>Sphingobacteriaceae</taxon>
        <taxon>Sphingobacterium</taxon>
    </lineage>
</organism>
<evidence type="ECO:0000313" key="3">
    <source>
        <dbReference type="Proteomes" id="UP000031802"/>
    </source>
</evidence>
<sequence length="48" mass="5567">MSASDNTKLKEKKNGSFGGKKNTAVRQNKEELWKASYFFLNLPFRLMI</sequence>
<dbReference type="Proteomes" id="UP000031802">
    <property type="component" value="Unassembled WGS sequence"/>
</dbReference>
<dbReference type="AlphaFoldDB" id="A0A0B8T2Z3"/>
<reference evidence="2 3" key="2">
    <citation type="journal article" date="2015" name="PLoS ONE">
        <title>Whole-Genome Optical Mapping and Finished Genome Sequence of Sphingobacterium deserti sp. nov., a New Species Isolated from the Western Desert of China.</title>
        <authorList>
            <person name="Teng C."/>
            <person name="Zhou Z."/>
            <person name="Molnar I."/>
            <person name="Li X."/>
            <person name="Tang R."/>
            <person name="Chen M."/>
            <person name="Wang L."/>
            <person name="Su S."/>
            <person name="Zhang W."/>
            <person name="Lin M."/>
        </authorList>
    </citation>
    <scope>NUCLEOTIDE SEQUENCE [LARGE SCALE GENOMIC DNA]</scope>
    <source>
        <strain evidence="3">ACCC05744</strain>
    </source>
</reference>
<proteinExistence type="predicted"/>
<comment type="caution">
    <text evidence="2">The sequence shown here is derived from an EMBL/GenBank/DDBJ whole genome shotgun (WGS) entry which is preliminary data.</text>
</comment>
<evidence type="ECO:0000256" key="1">
    <source>
        <dbReference type="SAM" id="MobiDB-lite"/>
    </source>
</evidence>
<protein>
    <submittedName>
        <fullName evidence="2">Uncharacterized protein</fullName>
    </submittedName>
</protein>